<reference evidence="1 2" key="1">
    <citation type="submission" date="2020-10" db="EMBL/GenBank/DDBJ databases">
        <title>Genomic Encyclopedia of Type Strains, Phase IV (KMG-IV): sequencing the most valuable type-strain genomes for metagenomic binning, comparative biology and taxonomic classification.</title>
        <authorList>
            <person name="Goeker M."/>
        </authorList>
    </citation>
    <scope>NUCLEOTIDE SEQUENCE [LARGE SCALE GENOMIC DNA]</scope>
    <source>
        <strain evidence="1 2">DSM 4194</strain>
    </source>
</reference>
<organism evidence="1 2">
    <name type="scientific">Desulfomicrobium macestii</name>
    <dbReference type="NCBI Taxonomy" id="90731"/>
    <lineage>
        <taxon>Bacteria</taxon>
        <taxon>Pseudomonadati</taxon>
        <taxon>Thermodesulfobacteriota</taxon>
        <taxon>Desulfovibrionia</taxon>
        <taxon>Desulfovibrionales</taxon>
        <taxon>Desulfomicrobiaceae</taxon>
        <taxon>Desulfomicrobium</taxon>
    </lineage>
</organism>
<dbReference type="Proteomes" id="UP000639010">
    <property type="component" value="Unassembled WGS sequence"/>
</dbReference>
<dbReference type="RefSeq" id="WP_264080943.1">
    <property type="nucleotide sequence ID" value="NZ_JADBGG010000009.1"/>
</dbReference>
<accession>A0ABR9H2A8</accession>
<evidence type="ECO:0000313" key="1">
    <source>
        <dbReference type="EMBL" id="MBE1424846.1"/>
    </source>
</evidence>
<name>A0ABR9H2A8_9BACT</name>
<comment type="caution">
    <text evidence="1">The sequence shown here is derived from an EMBL/GenBank/DDBJ whole genome shotgun (WGS) entry which is preliminary data.</text>
</comment>
<gene>
    <name evidence="1" type="ORF">H4684_001485</name>
</gene>
<proteinExistence type="predicted"/>
<sequence length="41" mass="4490">MNQDEGLLYMQAEVAEQSEIGSATKIPDWPFLPPNGPMQVG</sequence>
<protein>
    <submittedName>
        <fullName evidence="1">Uncharacterized protein</fullName>
    </submittedName>
</protein>
<evidence type="ECO:0000313" key="2">
    <source>
        <dbReference type="Proteomes" id="UP000639010"/>
    </source>
</evidence>
<keyword evidence="2" id="KW-1185">Reference proteome</keyword>
<dbReference type="EMBL" id="JADBGG010000009">
    <property type="protein sequence ID" value="MBE1424846.1"/>
    <property type="molecule type" value="Genomic_DNA"/>
</dbReference>